<reference evidence="3" key="1">
    <citation type="journal article" date="2019" name="Int. J. Syst. Evol. Microbiol.">
        <title>The Global Catalogue of Microorganisms (GCM) 10K type strain sequencing project: providing services to taxonomists for standard genome sequencing and annotation.</title>
        <authorList>
            <consortium name="The Broad Institute Genomics Platform"/>
            <consortium name="The Broad Institute Genome Sequencing Center for Infectious Disease"/>
            <person name="Wu L."/>
            <person name="Ma J."/>
        </authorList>
    </citation>
    <scope>NUCLEOTIDE SEQUENCE [LARGE SCALE GENOMIC DNA]</scope>
    <source>
        <strain evidence="3">JCM 18081</strain>
    </source>
</reference>
<feature type="compositionally biased region" description="Gly residues" evidence="1">
    <location>
        <begin position="58"/>
        <end position="68"/>
    </location>
</feature>
<gene>
    <name evidence="2" type="ORF">GCM10023220_35570</name>
</gene>
<evidence type="ECO:0000313" key="3">
    <source>
        <dbReference type="Proteomes" id="UP001501265"/>
    </source>
</evidence>
<organism evidence="2 3">
    <name type="scientific">Streptomyces ziwulingensis</name>
    <dbReference type="NCBI Taxonomy" id="1045501"/>
    <lineage>
        <taxon>Bacteria</taxon>
        <taxon>Bacillati</taxon>
        <taxon>Actinomycetota</taxon>
        <taxon>Actinomycetes</taxon>
        <taxon>Kitasatosporales</taxon>
        <taxon>Streptomycetaceae</taxon>
        <taxon>Streptomyces</taxon>
    </lineage>
</organism>
<name>A0ABP9C5I5_9ACTN</name>
<dbReference type="EMBL" id="BAABIG010000033">
    <property type="protein sequence ID" value="GAA4803251.1"/>
    <property type="molecule type" value="Genomic_DNA"/>
</dbReference>
<comment type="caution">
    <text evidence="2">The sequence shown here is derived from an EMBL/GenBank/DDBJ whole genome shotgun (WGS) entry which is preliminary data.</text>
</comment>
<sequence length="68" mass="7066">MSTLLGEQIAKPWATSRTQPARSGALPRGSRGGPLMVPLVDAADRGATRAMPRPRTPWGGGKGSGGRR</sequence>
<proteinExistence type="predicted"/>
<keyword evidence="3" id="KW-1185">Reference proteome</keyword>
<accession>A0ABP9C5I5</accession>
<evidence type="ECO:0000313" key="2">
    <source>
        <dbReference type="EMBL" id="GAA4803251.1"/>
    </source>
</evidence>
<evidence type="ECO:0000256" key="1">
    <source>
        <dbReference type="SAM" id="MobiDB-lite"/>
    </source>
</evidence>
<feature type="region of interest" description="Disordered" evidence="1">
    <location>
        <begin position="1"/>
        <end position="68"/>
    </location>
</feature>
<dbReference type="Proteomes" id="UP001501265">
    <property type="component" value="Unassembled WGS sequence"/>
</dbReference>
<protein>
    <submittedName>
        <fullName evidence="2">Uncharacterized protein</fullName>
    </submittedName>
</protein>